<evidence type="ECO:0000313" key="1">
    <source>
        <dbReference type="EMBL" id="CZR63130.1"/>
    </source>
</evidence>
<sequence>MSLPQWAPTNFVWGRHQHDPGAHPHKQIRCMLLDVLTSPSLPSGPHAPQPYFGTKKSCWRAQIQNPTTLCIILTRYGLQTIPGITRIELLMFTETRIETRNGYTGLFNTIEATIEAFGSAGRQFDMPKPTSQDIVPTIGWDCVAAIIAHEARILCDDNGVPVDQATYGQRVDDNPDPLSALGYLGWPGSIRGQYSTFRRVGTAAPPTPSSVVVATGIP</sequence>
<gene>
    <name evidence="1" type="ORF">PAC_13027</name>
</gene>
<dbReference type="OrthoDB" id="10538664at2759"/>
<reference evidence="1 2" key="1">
    <citation type="submission" date="2016-03" db="EMBL/GenBank/DDBJ databases">
        <authorList>
            <person name="Ploux O."/>
        </authorList>
    </citation>
    <scope>NUCLEOTIDE SEQUENCE [LARGE SCALE GENOMIC DNA]</scope>
    <source>
        <strain evidence="1 2">UAMH 11012</strain>
    </source>
</reference>
<dbReference type="EMBL" id="FJOG01000022">
    <property type="protein sequence ID" value="CZR63130.1"/>
    <property type="molecule type" value="Genomic_DNA"/>
</dbReference>
<name>A0A1L7XDK7_9HELO</name>
<keyword evidence="2" id="KW-1185">Reference proteome</keyword>
<evidence type="ECO:0000313" key="2">
    <source>
        <dbReference type="Proteomes" id="UP000184330"/>
    </source>
</evidence>
<dbReference type="AlphaFoldDB" id="A0A1L7XDK7"/>
<organism evidence="1 2">
    <name type="scientific">Phialocephala subalpina</name>
    <dbReference type="NCBI Taxonomy" id="576137"/>
    <lineage>
        <taxon>Eukaryota</taxon>
        <taxon>Fungi</taxon>
        <taxon>Dikarya</taxon>
        <taxon>Ascomycota</taxon>
        <taxon>Pezizomycotina</taxon>
        <taxon>Leotiomycetes</taxon>
        <taxon>Helotiales</taxon>
        <taxon>Mollisiaceae</taxon>
        <taxon>Phialocephala</taxon>
        <taxon>Phialocephala fortinii species complex</taxon>
    </lineage>
</organism>
<proteinExistence type="predicted"/>
<protein>
    <submittedName>
        <fullName evidence="1">Uncharacterized protein</fullName>
    </submittedName>
</protein>
<accession>A0A1L7XDK7</accession>
<dbReference type="Proteomes" id="UP000184330">
    <property type="component" value="Unassembled WGS sequence"/>
</dbReference>